<dbReference type="GO" id="GO:0102193">
    <property type="term" value="F:protein-ribulosamine 3-kinase activity"/>
    <property type="evidence" value="ECO:0007669"/>
    <property type="project" value="UniProtKB-EC"/>
</dbReference>
<feature type="region of interest" description="Disordered" evidence="4">
    <location>
        <begin position="63"/>
        <end position="83"/>
    </location>
</feature>
<dbReference type="PIRSF" id="PIRSF006221">
    <property type="entry name" value="Ketosamine-3-kinase"/>
    <property type="match status" value="1"/>
</dbReference>
<gene>
    <name evidence="5" type="ORF">UBRO2_04523</name>
</gene>
<evidence type="ECO:0000256" key="3">
    <source>
        <dbReference type="PIRNR" id="PIRNR006221"/>
    </source>
</evidence>
<dbReference type="InterPro" id="IPR011009">
    <property type="entry name" value="Kinase-like_dom_sf"/>
</dbReference>
<reference evidence="5" key="1">
    <citation type="submission" date="2018-08" db="EMBL/GenBank/DDBJ databases">
        <authorList>
            <person name="Guldener U."/>
        </authorList>
    </citation>
    <scope>NUCLEOTIDE SEQUENCE</scope>
    <source>
        <strain evidence="5">UB2</strain>
    </source>
</reference>
<dbReference type="Pfam" id="PF03881">
    <property type="entry name" value="Fructosamin_kin"/>
    <property type="match status" value="2"/>
</dbReference>
<organism evidence="5 6">
    <name type="scientific">Ustilago bromivora</name>
    <dbReference type="NCBI Taxonomy" id="307758"/>
    <lineage>
        <taxon>Eukaryota</taxon>
        <taxon>Fungi</taxon>
        <taxon>Dikarya</taxon>
        <taxon>Basidiomycota</taxon>
        <taxon>Ustilaginomycotina</taxon>
        <taxon>Ustilaginomycetes</taxon>
        <taxon>Ustilaginales</taxon>
        <taxon>Ustilaginaceae</taxon>
        <taxon>Ustilago</taxon>
    </lineage>
</organism>
<dbReference type="EMBL" id="ULHB01000108">
    <property type="protein sequence ID" value="SYW82401.1"/>
    <property type="molecule type" value="Genomic_DNA"/>
</dbReference>
<accession>A0A8H8QSB7</accession>
<name>A0A8H8QSB7_9BASI</name>
<comment type="similarity">
    <text evidence="3">Belongs to the fructosamine kinase family.</text>
</comment>
<dbReference type="Gene3D" id="3.90.1200.10">
    <property type="match status" value="1"/>
</dbReference>
<dbReference type="Proteomes" id="UP000658997">
    <property type="component" value="Unassembled WGS sequence"/>
</dbReference>
<dbReference type="AlphaFoldDB" id="A0A8H8QSB7"/>
<comment type="catalytic activity">
    <reaction evidence="2">
        <text>N(6)-D-ribulosyl-L-lysyl-[protein] + ATP = N(6)-(3-O-phospho-D-ribulosyl)-L-lysyl-[protein] + ADP + H(+)</text>
        <dbReference type="Rhea" id="RHEA:48432"/>
        <dbReference type="Rhea" id="RHEA-COMP:12103"/>
        <dbReference type="Rhea" id="RHEA-COMP:12104"/>
        <dbReference type="ChEBI" id="CHEBI:15378"/>
        <dbReference type="ChEBI" id="CHEBI:30616"/>
        <dbReference type="ChEBI" id="CHEBI:90418"/>
        <dbReference type="ChEBI" id="CHEBI:90420"/>
        <dbReference type="ChEBI" id="CHEBI:456216"/>
        <dbReference type="EC" id="2.7.1.172"/>
    </reaction>
    <physiologicalReaction direction="left-to-right" evidence="2">
        <dbReference type="Rhea" id="RHEA:48433"/>
    </physiologicalReaction>
</comment>
<dbReference type="EC" id="2.7.1.172" evidence="1"/>
<dbReference type="GO" id="GO:0016301">
    <property type="term" value="F:kinase activity"/>
    <property type="evidence" value="ECO:0007669"/>
    <property type="project" value="UniProtKB-UniRule"/>
</dbReference>
<dbReference type="InterPro" id="IPR016477">
    <property type="entry name" value="Fructo-/Ketosamine-3-kinase"/>
</dbReference>
<evidence type="ECO:0000256" key="1">
    <source>
        <dbReference type="ARBA" id="ARBA00011961"/>
    </source>
</evidence>
<evidence type="ECO:0000313" key="6">
    <source>
        <dbReference type="Proteomes" id="UP000658997"/>
    </source>
</evidence>
<evidence type="ECO:0000256" key="2">
    <source>
        <dbReference type="ARBA" id="ARBA00048655"/>
    </source>
</evidence>
<keyword evidence="3" id="KW-0808">Transferase</keyword>
<keyword evidence="3" id="KW-0418">Kinase</keyword>
<evidence type="ECO:0000313" key="5">
    <source>
        <dbReference type="EMBL" id="SYW82401.1"/>
    </source>
</evidence>
<dbReference type="PANTHER" id="PTHR12149:SF8">
    <property type="entry name" value="PROTEIN-RIBULOSAMINE 3-KINASE"/>
    <property type="match status" value="1"/>
</dbReference>
<keyword evidence="6" id="KW-1185">Reference proteome</keyword>
<protein>
    <recommendedName>
        <fullName evidence="1">protein-ribulosamine 3-kinase</fullName>
        <ecNumber evidence="1">2.7.1.172</ecNumber>
    </recommendedName>
</protein>
<comment type="caution">
    <text evidence="5">The sequence shown here is derived from an EMBL/GenBank/DDBJ whole genome shotgun (WGS) entry which is preliminary data.</text>
</comment>
<proteinExistence type="inferred from homology"/>
<dbReference type="PANTHER" id="PTHR12149">
    <property type="entry name" value="FRUCTOSAMINE 3 KINASE-RELATED PROTEIN"/>
    <property type="match status" value="1"/>
</dbReference>
<evidence type="ECO:0000256" key="4">
    <source>
        <dbReference type="SAM" id="MobiDB-lite"/>
    </source>
</evidence>
<dbReference type="SUPFAM" id="SSF56112">
    <property type="entry name" value="Protein kinase-like (PK-like)"/>
    <property type="match status" value="1"/>
</dbReference>
<sequence>MALDKALESILRSKCSHLGTSFTSRGASCALAQPSGLALFAKIDSSVEQTLGEAESLKAMGAALSSGSDKGGAEERLTPEVHASGKSQDGRAYLITDYLDLRPSINKSGQKVLGRRLAEMHKRGVNEDGRFGFDVATYCGVTRQDNSWNTSWPKFWADQRIGDLVNRIHADQNDNELKDLEKQMRGKSGNAGTVNNTGNPAIFDSSYYGHNEAELGMMNMFGGFTQDFFEAYHEVMPKTEPYYDERLRLYELYHQ</sequence>